<keyword evidence="2" id="KW-0812">Transmembrane</keyword>
<keyword evidence="4" id="KW-1185">Reference proteome</keyword>
<protein>
    <submittedName>
        <fullName evidence="3">Uncharacterized protein</fullName>
    </submittedName>
</protein>
<evidence type="ECO:0000256" key="2">
    <source>
        <dbReference type="SAM" id="Phobius"/>
    </source>
</evidence>
<keyword evidence="2" id="KW-0472">Membrane</keyword>
<dbReference type="EMBL" id="JAWWNJ010000096">
    <property type="protein sequence ID" value="KAK6996713.1"/>
    <property type="molecule type" value="Genomic_DNA"/>
</dbReference>
<feature type="transmembrane region" description="Helical" evidence="2">
    <location>
        <begin position="162"/>
        <end position="181"/>
    </location>
</feature>
<reference evidence="3 4" key="1">
    <citation type="journal article" date="2024" name="J Genomics">
        <title>Draft genome sequencing and assembly of Favolaschia claudopus CIRM-BRFM 2984 isolated from oak limbs.</title>
        <authorList>
            <person name="Navarro D."/>
            <person name="Drula E."/>
            <person name="Chaduli D."/>
            <person name="Cazenave R."/>
            <person name="Ahrendt S."/>
            <person name="Wang J."/>
            <person name="Lipzen A."/>
            <person name="Daum C."/>
            <person name="Barry K."/>
            <person name="Grigoriev I.V."/>
            <person name="Favel A."/>
            <person name="Rosso M.N."/>
            <person name="Martin F."/>
        </authorList>
    </citation>
    <scope>NUCLEOTIDE SEQUENCE [LARGE SCALE GENOMIC DNA]</scope>
    <source>
        <strain evidence="3 4">CIRM-BRFM 2984</strain>
    </source>
</reference>
<organism evidence="3 4">
    <name type="scientific">Favolaschia claudopus</name>
    <dbReference type="NCBI Taxonomy" id="2862362"/>
    <lineage>
        <taxon>Eukaryota</taxon>
        <taxon>Fungi</taxon>
        <taxon>Dikarya</taxon>
        <taxon>Basidiomycota</taxon>
        <taxon>Agaricomycotina</taxon>
        <taxon>Agaricomycetes</taxon>
        <taxon>Agaricomycetidae</taxon>
        <taxon>Agaricales</taxon>
        <taxon>Marasmiineae</taxon>
        <taxon>Mycenaceae</taxon>
        <taxon>Favolaschia</taxon>
    </lineage>
</organism>
<proteinExistence type="predicted"/>
<sequence>MASNIRYQRDLLLHGAAPTVPTSSTQIGQRWEQGSTPNTRPGAVPSALFPQIRLHLERIQWHDMYLVSLNNHTVSMPAYSVAYAVLLLLQKWENWSSPLLKRRHPLTILLHATATTCVADAFSLSCFRAASTHAALSAPAAYPYVPPPHRLPELVASREDHLLSLLLLMYIYACYMLSALGL</sequence>
<accession>A0AAV9ZZQ7</accession>
<feature type="region of interest" description="Disordered" evidence="1">
    <location>
        <begin position="18"/>
        <end position="43"/>
    </location>
</feature>
<evidence type="ECO:0000313" key="4">
    <source>
        <dbReference type="Proteomes" id="UP001362999"/>
    </source>
</evidence>
<keyword evidence="2" id="KW-1133">Transmembrane helix</keyword>
<dbReference type="Proteomes" id="UP001362999">
    <property type="component" value="Unassembled WGS sequence"/>
</dbReference>
<dbReference type="AlphaFoldDB" id="A0AAV9ZZQ7"/>
<evidence type="ECO:0000256" key="1">
    <source>
        <dbReference type="SAM" id="MobiDB-lite"/>
    </source>
</evidence>
<comment type="caution">
    <text evidence="3">The sequence shown here is derived from an EMBL/GenBank/DDBJ whole genome shotgun (WGS) entry which is preliminary data.</text>
</comment>
<name>A0AAV9ZZQ7_9AGAR</name>
<evidence type="ECO:0000313" key="3">
    <source>
        <dbReference type="EMBL" id="KAK6996713.1"/>
    </source>
</evidence>
<feature type="compositionally biased region" description="Polar residues" evidence="1">
    <location>
        <begin position="20"/>
        <end position="39"/>
    </location>
</feature>
<gene>
    <name evidence="3" type="ORF">R3P38DRAFT_3287524</name>
</gene>